<keyword evidence="7" id="KW-0997">Cell inner membrane</keyword>
<evidence type="ECO:0000256" key="12">
    <source>
        <dbReference type="RuleBase" id="RU003879"/>
    </source>
</evidence>
<evidence type="ECO:0000256" key="8">
    <source>
        <dbReference type="ARBA" id="ARBA00022692"/>
    </source>
</evidence>
<dbReference type="EMBL" id="RJVO01000002">
    <property type="protein sequence ID" value="ROH92138.1"/>
    <property type="molecule type" value="Genomic_DNA"/>
</dbReference>
<dbReference type="InterPro" id="IPR003400">
    <property type="entry name" value="ExbD"/>
</dbReference>
<gene>
    <name evidence="14" type="ORF">ED208_07160</name>
</gene>
<dbReference type="RefSeq" id="WP_123211181.1">
    <property type="nucleotide sequence ID" value="NZ_RJVO01000002.1"/>
</dbReference>
<name>A0A3N0VIU6_9GAMM</name>
<sequence length="151" mass="16858">MGMNVKSSEDDDDGSVMSEINVTPLVDVMLVLLIIFIVTAPLALSTVPVKLPKADLDEMGKPVDPLVLSLDLQGQYYFEENHRTSTFTEAELPARLQDAFSRYKQFSGKDRFPVVYVRADNAAEYGKVYSIIKKLAETGFYRVSLMSEAPQ</sequence>
<keyword evidence="11 13" id="KW-0472">Membrane</keyword>
<evidence type="ECO:0000256" key="4">
    <source>
        <dbReference type="ARBA" id="ARBA00011471"/>
    </source>
</evidence>
<dbReference type="GO" id="GO:0015031">
    <property type="term" value="P:protein transport"/>
    <property type="evidence" value="ECO:0007669"/>
    <property type="project" value="UniProtKB-KW"/>
</dbReference>
<comment type="subunit">
    <text evidence="4">The accessory proteins ExbB and ExbD seem to form a complex with TonB.</text>
</comment>
<dbReference type="InParanoid" id="A0A3N0VIU6"/>
<evidence type="ECO:0000256" key="13">
    <source>
        <dbReference type="SAM" id="Phobius"/>
    </source>
</evidence>
<evidence type="ECO:0000256" key="6">
    <source>
        <dbReference type="ARBA" id="ARBA00022475"/>
    </source>
</evidence>
<evidence type="ECO:0000256" key="5">
    <source>
        <dbReference type="ARBA" id="ARBA00022448"/>
    </source>
</evidence>
<comment type="subcellular location">
    <subcellularLocation>
        <location evidence="2">Cell inner membrane</location>
        <topology evidence="2">Single-pass type II membrane protein</topology>
    </subcellularLocation>
    <subcellularLocation>
        <location evidence="12">Cell membrane</location>
        <topology evidence="12">Single-pass type II membrane protein</topology>
    </subcellularLocation>
</comment>
<dbReference type="Gene3D" id="3.30.420.270">
    <property type="match status" value="1"/>
</dbReference>
<keyword evidence="5 12" id="KW-0813">Transport</keyword>
<accession>A0A3N0VIU6</accession>
<keyword evidence="6" id="KW-1003">Cell membrane</keyword>
<evidence type="ECO:0000256" key="9">
    <source>
        <dbReference type="ARBA" id="ARBA00022927"/>
    </source>
</evidence>
<evidence type="ECO:0000256" key="11">
    <source>
        <dbReference type="ARBA" id="ARBA00023136"/>
    </source>
</evidence>
<keyword evidence="10 13" id="KW-1133">Transmembrane helix</keyword>
<evidence type="ECO:0000256" key="10">
    <source>
        <dbReference type="ARBA" id="ARBA00022989"/>
    </source>
</evidence>
<evidence type="ECO:0000256" key="2">
    <source>
        <dbReference type="ARBA" id="ARBA00004249"/>
    </source>
</evidence>
<dbReference type="Proteomes" id="UP000282106">
    <property type="component" value="Unassembled WGS sequence"/>
</dbReference>
<keyword evidence="9 12" id="KW-0653">Protein transport</keyword>
<keyword evidence="15" id="KW-1185">Reference proteome</keyword>
<dbReference type="Pfam" id="PF02472">
    <property type="entry name" value="ExbD"/>
    <property type="match status" value="1"/>
</dbReference>
<evidence type="ECO:0000256" key="1">
    <source>
        <dbReference type="ARBA" id="ARBA00003540"/>
    </source>
</evidence>
<protein>
    <submittedName>
        <fullName evidence="14">Biopolymer transporter ExbD</fullName>
    </submittedName>
</protein>
<keyword evidence="8 12" id="KW-0812">Transmembrane</keyword>
<dbReference type="PANTHER" id="PTHR30558:SF12">
    <property type="entry name" value="BIOPOLYMER TRANSPORT PROTEIN EXBD"/>
    <property type="match status" value="1"/>
</dbReference>
<dbReference type="GO" id="GO:0005886">
    <property type="term" value="C:plasma membrane"/>
    <property type="evidence" value="ECO:0007669"/>
    <property type="project" value="UniProtKB-SubCell"/>
</dbReference>
<dbReference type="PANTHER" id="PTHR30558">
    <property type="entry name" value="EXBD MEMBRANE COMPONENT OF PMF-DRIVEN MACROMOLECULE IMPORT SYSTEM"/>
    <property type="match status" value="1"/>
</dbReference>
<proteinExistence type="inferred from homology"/>
<evidence type="ECO:0000256" key="3">
    <source>
        <dbReference type="ARBA" id="ARBA00005811"/>
    </source>
</evidence>
<feature type="transmembrane region" description="Helical" evidence="13">
    <location>
        <begin position="20"/>
        <end position="44"/>
    </location>
</feature>
<evidence type="ECO:0000313" key="15">
    <source>
        <dbReference type="Proteomes" id="UP000282106"/>
    </source>
</evidence>
<organism evidence="14 15">
    <name type="scientific">Stagnimonas aquatica</name>
    <dbReference type="NCBI Taxonomy" id="2689987"/>
    <lineage>
        <taxon>Bacteria</taxon>
        <taxon>Pseudomonadati</taxon>
        <taxon>Pseudomonadota</taxon>
        <taxon>Gammaproteobacteria</taxon>
        <taxon>Nevskiales</taxon>
        <taxon>Nevskiaceae</taxon>
        <taxon>Stagnimonas</taxon>
    </lineage>
</organism>
<comment type="similarity">
    <text evidence="3 12">Belongs to the ExbD/TolR family.</text>
</comment>
<dbReference type="GO" id="GO:0022857">
    <property type="term" value="F:transmembrane transporter activity"/>
    <property type="evidence" value="ECO:0007669"/>
    <property type="project" value="InterPro"/>
</dbReference>
<comment type="caution">
    <text evidence="14">The sequence shown here is derived from an EMBL/GenBank/DDBJ whole genome shotgun (WGS) entry which is preliminary data.</text>
</comment>
<reference evidence="14 15" key="1">
    <citation type="submission" date="2018-10" db="EMBL/GenBank/DDBJ databases">
        <authorList>
            <person name="Chen W.-M."/>
        </authorList>
    </citation>
    <scope>NUCLEOTIDE SEQUENCE [LARGE SCALE GENOMIC DNA]</scope>
    <source>
        <strain evidence="14 15">THS-13</strain>
    </source>
</reference>
<evidence type="ECO:0000313" key="14">
    <source>
        <dbReference type="EMBL" id="ROH92138.1"/>
    </source>
</evidence>
<evidence type="ECO:0000256" key="7">
    <source>
        <dbReference type="ARBA" id="ARBA00022519"/>
    </source>
</evidence>
<comment type="function">
    <text evidence="1">Involved in the TonB-dependent energy-dependent transport of various receptor-bound substrates.</text>
</comment>
<dbReference type="AlphaFoldDB" id="A0A3N0VIU6"/>